<reference evidence="2" key="1">
    <citation type="submission" date="2016-10" db="EMBL/GenBank/DDBJ databases">
        <authorList>
            <person name="Varghese N."/>
            <person name="Submissions S."/>
        </authorList>
    </citation>
    <scope>NUCLEOTIDE SEQUENCE [LARGE SCALE GENOMIC DNA]</scope>
    <source>
        <strain evidence="2">CGMCC 1.8981</strain>
    </source>
</reference>
<evidence type="ECO:0000313" key="2">
    <source>
        <dbReference type="Proteomes" id="UP000199112"/>
    </source>
</evidence>
<proteinExistence type="predicted"/>
<protein>
    <submittedName>
        <fullName evidence="1">Uncharacterized protein</fullName>
    </submittedName>
</protein>
<dbReference type="EMBL" id="FNWL01000005">
    <property type="protein sequence ID" value="SEH17983.1"/>
    <property type="molecule type" value="Genomic_DNA"/>
</dbReference>
<evidence type="ECO:0000313" key="1">
    <source>
        <dbReference type="EMBL" id="SEH17983.1"/>
    </source>
</evidence>
<keyword evidence="2" id="KW-1185">Reference proteome</keyword>
<gene>
    <name evidence="1" type="ORF">SAMN04487967_3511</name>
</gene>
<dbReference type="Proteomes" id="UP000199112">
    <property type="component" value="Unassembled WGS sequence"/>
</dbReference>
<name>A0A1H6G6M3_9EURY</name>
<accession>A0A1H6G6M3</accession>
<dbReference type="AlphaFoldDB" id="A0A1H6G6M3"/>
<sequence>MRAIRETDDTVHVTEYIHRSEKGQRFNCTVGLLEAGTDGVFDRVEAVALE</sequence>
<organism evidence="1 2">
    <name type="scientific">Natronorubrum sediminis</name>
    <dbReference type="NCBI Taxonomy" id="640943"/>
    <lineage>
        <taxon>Archaea</taxon>
        <taxon>Methanobacteriati</taxon>
        <taxon>Methanobacteriota</taxon>
        <taxon>Stenosarchaea group</taxon>
        <taxon>Halobacteria</taxon>
        <taxon>Halobacteriales</taxon>
        <taxon>Natrialbaceae</taxon>
        <taxon>Natronorubrum</taxon>
    </lineage>
</organism>